<dbReference type="Pfam" id="PF00534">
    <property type="entry name" value="Glycos_transf_1"/>
    <property type="match status" value="1"/>
</dbReference>
<dbReference type="EC" id="2.4.-.-" evidence="2"/>
<name>A0ABV8SLT1_9GAMM</name>
<dbReference type="SUPFAM" id="SSF53756">
    <property type="entry name" value="UDP-Glycosyltransferase/glycogen phosphorylase"/>
    <property type="match status" value="1"/>
</dbReference>
<comment type="caution">
    <text evidence="2">The sequence shown here is derived from an EMBL/GenBank/DDBJ whole genome shotgun (WGS) entry which is preliminary data.</text>
</comment>
<gene>
    <name evidence="2" type="ORF">ACFPN2_02775</name>
</gene>
<dbReference type="Proteomes" id="UP001595904">
    <property type="component" value="Unassembled WGS sequence"/>
</dbReference>
<dbReference type="GO" id="GO:0016757">
    <property type="term" value="F:glycosyltransferase activity"/>
    <property type="evidence" value="ECO:0007669"/>
    <property type="project" value="UniProtKB-KW"/>
</dbReference>
<reference evidence="3" key="1">
    <citation type="journal article" date="2019" name="Int. J. Syst. Evol. Microbiol.">
        <title>The Global Catalogue of Microorganisms (GCM) 10K type strain sequencing project: providing services to taxonomists for standard genome sequencing and annotation.</title>
        <authorList>
            <consortium name="The Broad Institute Genomics Platform"/>
            <consortium name="The Broad Institute Genome Sequencing Center for Infectious Disease"/>
            <person name="Wu L."/>
            <person name="Ma J."/>
        </authorList>
    </citation>
    <scope>NUCLEOTIDE SEQUENCE [LARGE SCALE GENOMIC DNA]</scope>
    <source>
        <strain evidence="3">CGMCC 1.10759</strain>
    </source>
</reference>
<dbReference type="Gene3D" id="3.40.50.2000">
    <property type="entry name" value="Glycogen Phosphorylase B"/>
    <property type="match status" value="2"/>
</dbReference>
<keyword evidence="3" id="KW-1185">Reference proteome</keyword>
<dbReference type="EMBL" id="JBHSDU010000001">
    <property type="protein sequence ID" value="MFC4307995.1"/>
    <property type="molecule type" value="Genomic_DNA"/>
</dbReference>
<dbReference type="RefSeq" id="WP_380594744.1">
    <property type="nucleotide sequence ID" value="NZ_JBHSDU010000001.1"/>
</dbReference>
<dbReference type="PANTHER" id="PTHR12526:SF636">
    <property type="entry name" value="BLL3647 PROTEIN"/>
    <property type="match status" value="1"/>
</dbReference>
<accession>A0ABV8SLT1</accession>
<dbReference type="InterPro" id="IPR001296">
    <property type="entry name" value="Glyco_trans_1"/>
</dbReference>
<protein>
    <submittedName>
        <fullName evidence="2">Glycosyltransferase family 4 protein</fullName>
        <ecNumber evidence="2">2.4.-.-</ecNumber>
    </submittedName>
</protein>
<organism evidence="2 3">
    <name type="scientific">Steroidobacter flavus</name>
    <dbReference type="NCBI Taxonomy" id="1842136"/>
    <lineage>
        <taxon>Bacteria</taxon>
        <taxon>Pseudomonadati</taxon>
        <taxon>Pseudomonadota</taxon>
        <taxon>Gammaproteobacteria</taxon>
        <taxon>Steroidobacterales</taxon>
        <taxon>Steroidobacteraceae</taxon>
        <taxon>Steroidobacter</taxon>
    </lineage>
</organism>
<evidence type="ECO:0000259" key="1">
    <source>
        <dbReference type="Pfam" id="PF00534"/>
    </source>
</evidence>
<sequence>MERLKVLVSAYACHPEQGSEPGVGWNWLKEIARHHDVWLLTEAERFAPATESALESHQLRDAVKVIGIPRERRAERWLKSLAYYHTYERWQRAALERARELHRHVGFDVIHQLNMIGYREPGFLWSLDVPFVWGPIGGFAQMPWRYLHAMGPSGAMSLGFRNLANEMQMRLSRRVRAAMQASDVLISATSVDRVAIAKLYGRQAPVVHETGTAPESEPIVRTIREGERLRVLWCGRMVPSKAVGVALQAVARASRTIPIEFHLCGDGPQQPFARGLAEQLGIQGLCYFHGQRPRAEVIDRMRSSHVLFFPSLKEATSATVPEALATGLPVLCHDTCGHGDIVTKEVGIGVPVSDPPSSVEAFANALVSLSHEPERLRAYSIAAAEGAPRLAWSAKGDAADAWYREAIANRQSRGYLLSGS</sequence>
<dbReference type="PANTHER" id="PTHR12526">
    <property type="entry name" value="GLYCOSYLTRANSFERASE"/>
    <property type="match status" value="1"/>
</dbReference>
<evidence type="ECO:0000313" key="2">
    <source>
        <dbReference type="EMBL" id="MFC4307995.1"/>
    </source>
</evidence>
<keyword evidence="2" id="KW-0808">Transferase</keyword>
<evidence type="ECO:0000313" key="3">
    <source>
        <dbReference type="Proteomes" id="UP001595904"/>
    </source>
</evidence>
<dbReference type="CDD" id="cd03801">
    <property type="entry name" value="GT4_PimA-like"/>
    <property type="match status" value="1"/>
</dbReference>
<feature type="domain" description="Glycosyl transferase family 1" evidence="1">
    <location>
        <begin position="227"/>
        <end position="383"/>
    </location>
</feature>
<keyword evidence="2" id="KW-0328">Glycosyltransferase</keyword>
<proteinExistence type="predicted"/>